<dbReference type="InterPro" id="IPR007278">
    <property type="entry name" value="DUF397"/>
</dbReference>
<dbReference type="AlphaFoldDB" id="A0A221W7Q7"/>
<evidence type="ECO:0000313" key="2">
    <source>
        <dbReference type="Proteomes" id="UP000204221"/>
    </source>
</evidence>
<protein>
    <submittedName>
        <fullName evidence="1">Uncharacterized protein</fullName>
    </submittedName>
</protein>
<dbReference type="RefSeq" id="WP_093943005.1">
    <property type="nucleotide sequence ID" value="NZ_CP022521.1"/>
</dbReference>
<accession>A0A221W7Q7</accession>
<dbReference type="KEGG" id="ahg:AHOG_21660"/>
<reference evidence="1 2" key="1">
    <citation type="submission" date="2017-07" db="EMBL/GenBank/DDBJ databases">
        <title>Complete genome sequence of Actinoalloteichus hoggarensis DSM 45943, type strain of Actinoalloteichus hoggarensis.</title>
        <authorList>
            <person name="Ruckert C."/>
            <person name="Nouioui I."/>
            <person name="Willmese J."/>
            <person name="van Wezel G."/>
            <person name="Klenk H.-P."/>
            <person name="Kalinowski J."/>
            <person name="Zotchev S.B."/>
        </authorList>
    </citation>
    <scope>NUCLEOTIDE SEQUENCE [LARGE SCALE GENOMIC DNA]</scope>
    <source>
        <strain evidence="1 2">DSM 45943</strain>
    </source>
</reference>
<keyword evidence="2" id="KW-1185">Reference proteome</keyword>
<name>A0A221W7Q7_9PSEU</name>
<dbReference type="OrthoDB" id="3698874at2"/>
<sequence>MTLPQRRFTGWRKSRWSQATSSCIEIGQAPGVVGIRDTKNRDGGTLVVGRAAFAGLLGAIKADRLR</sequence>
<dbReference type="Proteomes" id="UP000204221">
    <property type="component" value="Chromosome"/>
</dbReference>
<evidence type="ECO:0000313" key="1">
    <source>
        <dbReference type="EMBL" id="ASO21948.1"/>
    </source>
</evidence>
<organism evidence="1 2">
    <name type="scientific">Actinoalloteichus hoggarensis</name>
    <dbReference type="NCBI Taxonomy" id="1470176"/>
    <lineage>
        <taxon>Bacteria</taxon>
        <taxon>Bacillati</taxon>
        <taxon>Actinomycetota</taxon>
        <taxon>Actinomycetes</taxon>
        <taxon>Pseudonocardiales</taxon>
        <taxon>Pseudonocardiaceae</taxon>
        <taxon>Actinoalloteichus</taxon>
    </lineage>
</organism>
<dbReference type="Pfam" id="PF04149">
    <property type="entry name" value="DUF397"/>
    <property type="match status" value="1"/>
</dbReference>
<gene>
    <name evidence="1" type="ORF">AHOG_21660</name>
</gene>
<proteinExistence type="predicted"/>
<dbReference type="EMBL" id="CP022521">
    <property type="protein sequence ID" value="ASO21948.1"/>
    <property type="molecule type" value="Genomic_DNA"/>
</dbReference>